<dbReference type="GO" id="GO:0020037">
    <property type="term" value="F:heme binding"/>
    <property type="evidence" value="ECO:0007669"/>
    <property type="project" value="InterPro"/>
</dbReference>
<dbReference type="InParanoid" id="Q6L0U9"/>
<protein>
    <submittedName>
        <fullName evidence="5">Chlorite dismutase</fullName>
    </submittedName>
</protein>
<dbReference type="STRING" id="263820.PTO0818"/>
<dbReference type="PANTHER" id="PTHR36843">
    <property type="entry name" value="HEME-DEPENDENT PEROXIDASE YWFI-RELATED"/>
    <property type="match status" value="1"/>
</dbReference>
<dbReference type="Gene3D" id="3.30.70.1030">
    <property type="entry name" value="Apc35880, domain 1"/>
    <property type="match status" value="1"/>
</dbReference>
<evidence type="ECO:0000256" key="3">
    <source>
        <dbReference type="ARBA" id="ARBA00023004"/>
    </source>
</evidence>
<dbReference type="GO" id="GO:0046872">
    <property type="term" value="F:metal ion binding"/>
    <property type="evidence" value="ECO:0007669"/>
    <property type="project" value="UniProtKB-KW"/>
</dbReference>
<evidence type="ECO:0000313" key="5">
    <source>
        <dbReference type="EMBL" id="SMD30287.1"/>
    </source>
</evidence>
<name>Q6L0U9_PICTO</name>
<dbReference type="GO" id="GO:0016491">
    <property type="term" value="F:oxidoreductase activity"/>
    <property type="evidence" value="ECO:0007669"/>
    <property type="project" value="InterPro"/>
</dbReference>
<dbReference type="SUPFAM" id="SSF54909">
    <property type="entry name" value="Dimeric alpha+beta barrel"/>
    <property type="match status" value="1"/>
</dbReference>
<sequence length="219" mass="25872">MIYMYILNYKLYGSFWQLPVQEKQNINSSIISEIDENIKNGNLINVKYYKSMRYDSDIIFWASSNEPLNIVKLKERLNAIIGNYGYPQYSMLSLYEESPYIKEGQKLEDTLKTEPKKYFIAYPMSKDREWYLLNYDERRKIMAGHIGAARSDKEGQDILSYTTYSFGLGDQEFVVLYETDSLSAWSHVTEHLREVLARKWIIKEEPIFVGIYNGRELLL</sequence>
<keyword evidence="7" id="KW-1185">Reference proteome</keyword>
<evidence type="ECO:0000313" key="7">
    <source>
        <dbReference type="Proteomes" id="UP000192315"/>
    </source>
</evidence>
<evidence type="ECO:0000313" key="4">
    <source>
        <dbReference type="EMBL" id="AAT43403.1"/>
    </source>
</evidence>
<dbReference type="EMBL" id="FWYE01000001">
    <property type="protein sequence ID" value="SMD30287.1"/>
    <property type="molecule type" value="Genomic_DNA"/>
</dbReference>
<dbReference type="Proteomes" id="UP000192315">
    <property type="component" value="Unassembled WGS sequence"/>
</dbReference>
<dbReference type="PaxDb" id="263820-PTO0818"/>
<dbReference type="RefSeq" id="WP_011177619.1">
    <property type="nucleotide sequence ID" value="NC_005877.1"/>
</dbReference>
<evidence type="ECO:0000256" key="2">
    <source>
        <dbReference type="ARBA" id="ARBA00022723"/>
    </source>
</evidence>
<dbReference type="InterPro" id="IPR010644">
    <property type="entry name" value="ChdC/CLD"/>
</dbReference>
<dbReference type="eggNOG" id="arCOG03031">
    <property type="taxonomic scope" value="Archaea"/>
</dbReference>
<accession>Q6L0U9</accession>
<dbReference type="EMBL" id="AE017261">
    <property type="protein sequence ID" value="AAT43403.1"/>
    <property type="molecule type" value="Genomic_DNA"/>
</dbReference>
<dbReference type="OrthoDB" id="8690at2157"/>
<proteinExistence type="predicted"/>
<dbReference type="AlphaFoldDB" id="Q6L0U9"/>
<evidence type="ECO:0000313" key="6">
    <source>
        <dbReference type="Proteomes" id="UP000000438"/>
    </source>
</evidence>
<keyword evidence="3" id="KW-0408">Iron</keyword>
<reference evidence="5 7" key="3">
    <citation type="submission" date="2017-04" db="EMBL/GenBank/DDBJ databases">
        <authorList>
            <person name="Varghese N."/>
            <person name="Submissions S."/>
        </authorList>
    </citation>
    <scope>NUCLEOTIDE SEQUENCE [LARGE SCALE GENOMIC DNA]</scope>
    <source>
        <strain evidence="5 7">DSM 9789</strain>
    </source>
</reference>
<accession>A0A8G2FVJ7</accession>
<dbReference type="Pfam" id="PF06778">
    <property type="entry name" value="Chlor_dismutase"/>
    <property type="match status" value="1"/>
</dbReference>
<dbReference type="HOGENOM" id="CLU_076582_0_0_2"/>
<keyword evidence="2" id="KW-0479">Metal-binding</keyword>
<gene>
    <name evidence="4" type="ordered locus">PTO0818</name>
    <name evidence="5" type="ORF">SAMN02745355_0159</name>
</gene>
<dbReference type="InterPro" id="IPR011008">
    <property type="entry name" value="Dimeric_a/b-barrel"/>
</dbReference>
<keyword evidence="1" id="KW-0349">Heme</keyword>
<evidence type="ECO:0000256" key="1">
    <source>
        <dbReference type="ARBA" id="ARBA00022617"/>
    </source>
</evidence>
<reference evidence="4" key="2">
    <citation type="submission" date="2004-02" db="EMBL/GenBank/DDBJ databases">
        <authorList>
            <person name="Fuetterer O."/>
            <person name="Angelov A."/>
            <person name="Liesegang H."/>
            <person name="Gottschalk G."/>
            <person name="Schleper C."/>
            <person name="Schepers B."/>
            <person name="Dock C."/>
            <person name="Antranikian G."/>
            <person name="Liebl W."/>
        </authorList>
    </citation>
    <scope>NUCLEOTIDE SEQUENCE</scope>
    <source>
        <strain evidence="4">DSM 9790</strain>
    </source>
</reference>
<dbReference type="Proteomes" id="UP000000438">
    <property type="component" value="Chromosome"/>
</dbReference>
<dbReference type="KEGG" id="pto:PTO0818"/>
<dbReference type="PANTHER" id="PTHR36843:SF1">
    <property type="entry name" value="COPROHEME DECARBOXYLASE"/>
    <property type="match status" value="1"/>
</dbReference>
<reference evidence="4 6" key="1">
    <citation type="journal article" date="2004" name="Proc. Natl. Acad. Sci. U.S.A.">
        <title>Genome sequence of Picrophilus torridus and its implications for life around pH 0.</title>
        <authorList>
            <person name="Futterer O."/>
            <person name="Angelov A."/>
            <person name="Liesegang H."/>
            <person name="Gottschalk G."/>
            <person name="Schleper C."/>
            <person name="Schepers B."/>
            <person name="Dock C."/>
            <person name="Antranikian G."/>
            <person name="Liebl W."/>
        </authorList>
    </citation>
    <scope>NUCLEOTIDE SEQUENCE [LARGE SCALE GENOMIC DNA]</scope>
    <source>
        <strain evidence="6">ATCC 700027 / DSM 9790 / JCM 10055 / NBRC 100828</strain>
        <strain evidence="4">DSM 9790</strain>
    </source>
</reference>
<organism evidence="4 6">
    <name type="scientific">Picrophilus torridus (strain ATCC 700027 / DSM 9790 / JCM 10055 / NBRC 100828 / KAW 2/3)</name>
    <dbReference type="NCBI Taxonomy" id="1122961"/>
    <lineage>
        <taxon>Archaea</taxon>
        <taxon>Methanobacteriati</taxon>
        <taxon>Thermoplasmatota</taxon>
        <taxon>Thermoplasmata</taxon>
        <taxon>Thermoplasmatales</taxon>
        <taxon>Picrophilaceae</taxon>
        <taxon>Picrophilus</taxon>
    </lineage>
</organism>
<dbReference type="GeneID" id="2844397"/>